<evidence type="ECO:0000256" key="2">
    <source>
        <dbReference type="SAM" id="Phobius"/>
    </source>
</evidence>
<proteinExistence type="predicted"/>
<keyword evidence="2" id="KW-0812">Transmembrane</keyword>
<dbReference type="AlphaFoldDB" id="J0WV92"/>
<accession>J0WV92</accession>
<keyword evidence="4" id="KW-1185">Reference proteome</keyword>
<keyword evidence="2" id="KW-1133">Transmembrane helix</keyword>
<evidence type="ECO:0000313" key="4">
    <source>
        <dbReference type="Proteomes" id="UP000006514"/>
    </source>
</evidence>
<evidence type="ECO:0000313" key="3">
    <source>
        <dbReference type="EMBL" id="EJD36982.1"/>
    </source>
</evidence>
<name>J0WV92_AURST</name>
<sequence>MAAVTSVPANPPNGWSITGDFTAISNVCPGGDRPVSGLGLHADTIARWVNMRTSELWINYVAITHGDAELTLSVPDQTVVQKNLSQLTGSPISNDACVRQALISAQLEAQLKLALTVRAFFPEDVKTDEPYALVFTGIQFSNIGADGAQQTPASVSQTRALTSAAPAGSSSDTDKSSPSNHTAFIIGGVLGGFIALLATIVALCWMRRKARKYRTELGNHDRTDYAALLAFKNQLTHVHFPFLHANI</sequence>
<reference evidence="4" key="1">
    <citation type="journal article" date="2012" name="Science">
        <title>The Paleozoic origin of enzymatic lignin decomposition reconstructed from 31 fungal genomes.</title>
        <authorList>
            <person name="Floudas D."/>
            <person name="Binder M."/>
            <person name="Riley R."/>
            <person name="Barry K."/>
            <person name="Blanchette R.A."/>
            <person name="Henrissat B."/>
            <person name="Martinez A.T."/>
            <person name="Otillar R."/>
            <person name="Spatafora J.W."/>
            <person name="Yadav J.S."/>
            <person name="Aerts A."/>
            <person name="Benoit I."/>
            <person name="Boyd A."/>
            <person name="Carlson A."/>
            <person name="Copeland A."/>
            <person name="Coutinho P.M."/>
            <person name="de Vries R.P."/>
            <person name="Ferreira P."/>
            <person name="Findley K."/>
            <person name="Foster B."/>
            <person name="Gaskell J."/>
            <person name="Glotzer D."/>
            <person name="Gorecki P."/>
            <person name="Heitman J."/>
            <person name="Hesse C."/>
            <person name="Hori C."/>
            <person name="Igarashi K."/>
            <person name="Jurgens J.A."/>
            <person name="Kallen N."/>
            <person name="Kersten P."/>
            <person name="Kohler A."/>
            <person name="Kuees U."/>
            <person name="Kumar T.K.A."/>
            <person name="Kuo A."/>
            <person name="LaButti K."/>
            <person name="Larrondo L.F."/>
            <person name="Lindquist E."/>
            <person name="Ling A."/>
            <person name="Lombard V."/>
            <person name="Lucas S."/>
            <person name="Lundell T."/>
            <person name="Martin R."/>
            <person name="McLaughlin D.J."/>
            <person name="Morgenstern I."/>
            <person name="Morin E."/>
            <person name="Murat C."/>
            <person name="Nagy L.G."/>
            <person name="Nolan M."/>
            <person name="Ohm R.A."/>
            <person name="Patyshakuliyeva A."/>
            <person name="Rokas A."/>
            <person name="Ruiz-Duenas F.J."/>
            <person name="Sabat G."/>
            <person name="Salamov A."/>
            <person name="Samejima M."/>
            <person name="Schmutz J."/>
            <person name="Slot J.C."/>
            <person name="St John F."/>
            <person name="Stenlid J."/>
            <person name="Sun H."/>
            <person name="Sun S."/>
            <person name="Syed K."/>
            <person name="Tsang A."/>
            <person name="Wiebenga A."/>
            <person name="Young D."/>
            <person name="Pisabarro A."/>
            <person name="Eastwood D.C."/>
            <person name="Martin F."/>
            <person name="Cullen D."/>
            <person name="Grigoriev I.V."/>
            <person name="Hibbett D.S."/>
        </authorList>
    </citation>
    <scope>NUCLEOTIDE SEQUENCE [LARGE SCALE GENOMIC DNA]</scope>
    <source>
        <strain evidence="4">TFB10046</strain>
    </source>
</reference>
<dbReference type="KEGG" id="adl:AURDEDRAFT_173933"/>
<dbReference type="InParanoid" id="J0WV92"/>
<evidence type="ECO:0008006" key="5">
    <source>
        <dbReference type="Google" id="ProtNLM"/>
    </source>
</evidence>
<evidence type="ECO:0000256" key="1">
    <source>
        <dbReference type="SAM" id="MobiDB-lite"/>
    </source>
</evidence>
<dbReference type="EMBL" id="JH687849">
    <property type="protein sequence ID" value="EJD36982.1"/>
    <property type="molecule type" value="Genomic_DNA"/>
</dbReference>
<feature type="region of interest" description="Disordered" evidence="1">
    <location>
        <begin position="154"/>
        <end position="178"/>
    </location>
</feature>
<feature type="transmembrane region" description="Helical" evidence="2">
    <location>
        <begin position="183"/>
        <end position="205"/>
    </location>
</feature>
<gene>
    <name evidence="3" type="ORF">AURDEDRAFT_173933</name>
</gene>
<dbReference type="Proteomes" id="UP000006514">
    <property type="component" value="Unassembled WGS sequence"/>
</dbReference>
<protein>
    <recommendedName>
        <fullName evidence="5">Mid2 domain-containing protein</fullName>
    </recommendedName>
</protein>
<organism evidence="3 4">
    <name type="scientific">Auricularia subglabra (strain TFB-10046 / SS5)</name>
    <name type="common">White-rot fungus</name>
    <name type="synonym">Auricularia delicata (strain TFB10046)</name>
    <dbReference type="NCBI Taxonomy" id="717982"/>
    <lineage>
        <taxon>Eukaryota</taxon>
        <taxon>Fungi</taxon>
        <taxon>Dikarya</taxon>
        <taxon>Basidiomycota</taxon>
        <taxon>Agaricomycotina</taxon>
        <taxon>Agaricomycetes</taxon>
        <taxon>Auriculariales</taxon>
        <taxon>Auriculariaceae</taxon>
        <taxon>Auricularia</taxon>
    </lineage>
</organism>
<keyword evidence="2" id="KW-0472">Membrane</keyword>